<dbReference type="SUPFAM" id="SSF81324">
    <property type="entry name" value="Voltage-gated potassium channels"/>
    <property type="match status" value="1"/>
</dbReference>
<keyword evidence="4 12" id="KW-0812">Transmembrane</keyword>
<dbReference type="GO" id="GO:0005886">
    <property type="term" value="C:plasma membrane"/>
    <property type="evidence" value="ECO:0007669"/>
    <property type="project" value="TreeGrafter"/>
</dbReference>
<comment type="subcellular location">
    <subcellularLocation>
        <location evidence="1 12">Membrane</location>
        <topology evidence="1 12">Multi-pass membrane protein</topology>
    </subcellularLocation>
</comment>
<dbReference type="STRING" id="1965070.A0A443RHB3"/>
<evidence type="ECO:0000259" key="15">
    <source>
        <dbReference type="Pfam" id="PF01007"/>
    </source>
</evidence>
<evidence type="ECO:0000259" key="16">
    <source>
        <dbReference type="Pfam" id="PF17655"/>
    </source>
</evidence>
<dbReference type="FunFam" id="1.10.287.70:FF:000078">
    <property type="entry name" value="Putative Inward rectifier potassium channel"/>
    <property type="match status" value="1"/>
</dbReference>
<dbReference type="PANTHER" id="PTHR11767">
    <property type="entry name" value="INWARD RECTIFIER POTASSIUM CHANNEL"/>
    <property type="match status" value="1"/>
</dbReference>
<evidence type="ECO:0000256" key="14">
    <source>
        <dbReference type="SAM" id="Phobius"/>
    </source>
</evidence>
<evidence type="ECO:0000256" key="4">
    <source>
        <dbReference type="ARBA" id="ARBA00022692"/>
    </source>
</evidence>
<comment type="catalytic activity">
    <reaction evidence="11">
        <text>K(+)(in) = K(+)(out)</text>
        <dbReference type="Rhea" id="RHEA:29463"/>
        <dbReference type="ChEBI" id="CHEBI:29103"/>
    </reaction>
</comment>
<dbReference type="PRINTS" id="PR01320">
    <property type="entry name" value="KIRCHANNEL"/>
</dbReference>
<dbReference type="SUPFAM" id="SSF81296">
    <property type="entry name" value="E set domains"/>
    <property type="match status" value="1"/>
</dbReference>
<feature type="region of interest" description="Disordered" evidence="13">
    <location>
        <begin position="420"/>
        <end position="455"/>
    </location>
</feature>
<dbReference type="FunFam" id="2.60.40.1400:FF:000001">
    <property type="entry name" value="G protein-activated inward rectifier potassium channel 2"/>
    <property type="match status" value="1"/>
</dbReference>
<dbReference type="Gene3D" id="2.60.40.1400">
    <property type="entry name" value="G protein-activated inward rectifier potassium channel 1"/>
    <property type="match status" value="1"/>
</dbReference>
<protein>
    <submittedName>
        <fullName evidence="17">ATP-sensitive inward rectifier potassium channel 12-like protein</fullName>
    </submittedName>
</protein>
<dbReference type="GO" id="GO:0034702">
    <property type="term" value="C:monoatomic ion channel complex"/>
    <property type="evidence" value="ECO:0007669"/>
    <property type="project" value="UniProtKB-KW"/>
</dbReference>
<reference evidence="17 18" key="1">
    <citation type="journal article" date="2018" name="Gigascience">
        <title>Genomes of trombidid mites reveal novel predicted allergens and laterally-transferred genes associated with secondary metabolism.</title>
        <authorList>
            <person name="Dong X."/>
            <person name="Chaisiri K."/>
            <person name="Xia D."/>
            <person name="Armstrong S.D."/>
            <person name="Fang Y."/>
            <person name="Donnelly M.J."/>
            <person name="Kadowaki T."/>
            <person name="McGarry J.W."/>
            <person name="Darby A.C."/>
            <person name="Makepeace B.L."/>
        </authorList>
    </citation>
    <scope>NUCLEOTIDE SEQUENCE [LARGE SCALE GENOMIC DNA]</scope>
    <source>
        <strain evidence="17">UoL-WK</strain>
    </source>
</reference>
<name>A0A443RHB3_9ACAR</name>
<dbReference type="GO" id="GO:1990573">
    <property type="term" value="P:potassium ion import across plasma membrane"/>
    <property type="evidence" value="ECO:0007669"/>
    <property type="project" value="TreeGrafter"/>
</dbReference>
<dbReference type="InterPro" id="IPR013518">
    <property type="entry name" value="K_chnl_inward-rec_Kir_cyto"/>
</dbReference>
<dbReference type="Gene3D" id="1.10.287.70">
    <property type="match status" value="1"/>
</dbReference>
<keyword evidence="5 12" id="KW-0851">Voltage-gated channel</keyword>
<dbReference type="PANTHER" id="PTHR11767:SF102">
    <property type="entry name" value="INWARDLY RECTIFYING POTASSIUM CHANNEL 1, ISOFORM F"/>
    <property type="match status" value="1"/>
</dbReference>
<feature type="transmembrane region" description="Helical" evidence="14">
    <location>
        <begin position="203"/>
        <end position="227"/>
    </location>
</feature>
<evidence type="ECO:0000256" key="11">
    <source>
        <dbReference type="ARBA" id="ARBA00034430"/>
    </source>
</evidence>
<evidence type="ECO:0000256" key="9">
    <source>
        <dbReference type="ARBA" id="ARBA00023136"/>
    </source>
</evidence>
<evidence type="ECO:0000256" key="7">
    <source>
        <dbReference type="ARBA" id="ARBA00022989"/>
    </source>
</evidence>
<evidence type="ECO:0000256" key="8">
    <source>
        <dbReference type="ARBA" id="ARBA00023065"/>
    </source>
</evidence>
<dbReference type="GO" id="GO:0005242">
    <property type="term" value="F:inward rectifier potassium channel activity"/>
    <property type="evidence" value="ECO:0007669"/>
    <property type="project" value="InterPro"/>
</dbReference>
<organism evidence="17 18">
    <name type="scientific">Dinothrombium tinctorium</name>
    <dbReference type="NCBI Taxonomy" id="1965070"/>
    <lineage>
        <taxon>Eukaryota</taxon>
        <taxon>Metazoa</taxon>
        <taxon>Ecdysozoa</taxon>
        <taxon>Arthropoda</taxon>
        <taxon>Chelicerata</taxon>
        <taxon>Arachnida</taxon>
        <taxon>Acari</taxon>
        <taxon>Acariformes</taxon>
        <taxon>Trombidiformes</taxon>
        <taxon>Prostigmata</taxon>
        <taxon>Anystina</taxon>
        <taxon>Parasitengona</taxon>
        <taxon>Trombidioidea</taxon>
        <taxon>Trombidiidae</taxon>
        <taxon>Dinothrombium</taxon>
    </lineage>
</organism>
<evidence type="ECO:0000256" key="1">
    <source>
        <dbReference type="ARBA" id="ARBA00004141"/>
    </source>
</evidence>
<evidence type="ECO:0000256" key="2">
    <source>
        <dbReference type="ARBA" id="ARBA00022448"/>
    </source>
</evidence>
<dbReference type="InterPro" id="IPR041647">
    <property type="entry name" value="IRK_C"/>
</dbReference>
<comment type="similarity">
    <text evidence="12">Belongs to the inward rectifier-type potassium channel (TC 1.A.2.1) family.</text>
</comment>
<keyword evidence="10 12" id="KW-0407">Ion channel</keyword>
<evidence type="ECO:0000256" key="10">
    <source>
        <dbReference type="ARBA" id="ARBA00023303"/>
    </source>
</evidence>
<keyword evidence="18" id="KW-1185">Reference proteome</keyword>
<feature type="compositionally biased region" description="Low complexity" evidence="13">
    <location>
        <begin position="440"/>
        <end position="449"/>
    </location>
</feature>
<dbReference type="Pfam" id="PF17655">
    <property type="entry name" value="IRK_C"/>
    <property type="match status" value="1"/>
</dbReference>
<dbReference type="GO" id="GO:0034765">
    <property type="term" value="P:regulation of monoatomic ion transmembrane transport"/>
    <property type="evidence" value="ECO:0007669"/>
    <property type="project" value="TreeGrafter"/>
</dbReference>
<evidence type="ECO:0000313" key="17">
    <source>
        <dbReference type="EMBL" id="RWS14672.1"/>
    </source>
</evidence>
<dbReference type="InterPro" id="IPR016449">
    <property type="entry name" value="K_chnl_inward-rec_Kir"/>
</dbReference>
<evidence type="ECO:0000256" key="12">
    <source>
        <dbReference type="RuleBase" id="RU003822"/>
    </source>
</evidence>
<gene>
    <name evidence="17" type="ORF">B4U79_09599</name>
</gene>
<dbReference type="AlphaFoldDB" id="A0A443RHB3"/>
<evidence type="ECO:0000256" key="5">
    <source>
        <dbReference type="ARBA" id="ARBA00022882"/>
    </source>
</evidence>
<feature type="transmembrane region" description="Helical" evidence="14">
    <location>
        <begin position="128"/>
        <end position="149"/>
    </location>
</feature>
<sequence>MKTFVESDGVWQELLPSTNRLMSSNTDGEVETPYSTVNTENGQQFAYRIKSQNPFQQQLSLGNDATFTPSIFKYPAKQTKIFPGRIRKRVVLKNGNVNLCKEHIEKRHQLYLQDTFTTMVDIKWRWNLLVFAMGFVLSWLAFAVIWWVICYAHGDFDKRDPSHKWTPCVTSINSFTSAFLFSIETQHTIGYGFRYTTEECPEAIFIMCLQSITGVMIQCFVVGFVFAKLSRPQKRSQTLLFSRNAVICLRDGKLCLMFRVGDVRSRSLIIGASISALVIGRKVTQEGEVIPYYHTELQVKLDNSDSNVFLIWPATVVHVIDENSPFYNMSAEDVVREKFEIVVFLEGTVESTTQFVQARSSYLPSEILWGHRFEQLVSYKRETGEYRVDYGKFNNTYEVETPMCSAKEYTEYQQYLRRAAHTRGASPMDASSKGSDESKASSTESATSSNNLQIVQVPFSSKNHAQTVSKIVEMES</sequence>
<evidence type="ECO:0000313" key="18">
    <source>
        <dbReference type="Proteomes" id="UP000285301"/>
    </source>
</evidence>
<dbReference type="OrthoDB" id="273257at2759"/>
<keyword evidence="7 14" id="KW-1133">Transmembrane helix</keyword>
<keyword evidence="3 12" id="KW-0633">Potassium transport</keyword>
<dbReference type="InterPro" id="IPR040445">
    <property type="entry name" value="Kir_TM"/>
</dbReference>
<comment type="caution">
    <text evidence="17">The sequence shown here is derived from an EMBL/GenBank/DDBJ whole genome shotgun (WGS) entry which is preliminary data.</text>
</comment>
<evidence type="ECO:0000256" key="3">
    <source>
        <dbReference type="ARBA" id="ARBA00022538"/>
    </source>
</evidence>
<dbReference type="EMBL" id="NCKU01000649">
    <property type="protein sequence ID" value="RWS14672.1"/>
    <property type="molecule type" value="Genomic_DNA"/>
</dbReference>
<dbReference type="Pfam" id="PF01007">
    <property type="entry name" value="IRK"/>
    <property type="match status" value="1"/>
</dbReference>
<accession>A0A443RHB3</accession>
<feature type="domain" description="Inward rectifier potassium channel C-terminal" evidence="16">
    <location>
        <begin position="239"/>
        <end position="413"/>
    </location>
</feature>
<feature type="domain" description="Potassium channel inwardly rectifying transmembrane" evidence="15">
    <location>
        <begin position="91"/>
        <end position="232"/>
    </location>
</feature>
<keyword evidence="9 14" id="KW-0472">Membrane</keyword>
<dbReference type="Proteomes" id="UP000285301">
    <property type="component" value="Unassembled WGS sequence"/>
</dbReference>
<proteinExistence type="inferred from homology"/>
<keyword evidence="8 12" id="KW-0406">Ion transport</keyword>
<dbReference type="InterPro" id="IPR014756">
    <property type="entry name" value="Ig_E-set"/>
</dbReference>
<evidence type="ECO:0000256" key="6">
    <source>
        <dbReference type="ARBA" id="ARBA00022958"/>
    </source>
</evidence>
<keyword evidence="2 12" id="KW-0813">Transport</keyword>
<keyword evidence="6 12" id="KW-0630">Potassium</keyword>
<evidence type="ECO:0000256" key="13">
    <source>
        <dbReference type="SAM" id="MobiDB-lite"/>
    </source>
</evidence>